<evidence type="ECO:0000256" key="3">
    <source>
        <dbReference type="ARBA" id="ARBA00005902"/>
    </source>
</evidence>
<keyword evidence="11" id="KW-0238">DNA-binding</keyword>
<keyword evidence="8" id="KW-0255">Endonuclease</keyword>
<dbReference type="InterPro" id="IPR033956">
    <property type="entry name" value="Translin"/>
</dbReference>
<evidence type="ECO:0000313" key="18">
    <source>
        <dbReference type="Proteomes" id="UP001153636"/>
    </source>
</evidence>
<evidence type="ECO:0000256" key="10">
    <source>
        <dbReference type="ARBA" id="ARBA00022884"/>
    </source>
</evidence>
<dbReference type="SUPFAM" id="SSF74784">
    <property type="entry name" value="Translin"/>
    <property type="match status" value="1"/>
</dbReference>
<accession>A0A9P0CH46</accession>
<dbReference type="GO" id="GO:0046872">
    <property type="term" value="F:metal ion binding"/>
    <property type="evidence" value="ECO:0007669"/>
    <property type="project" value="UniProtKB-KW"/>
</dbReference>
<dbReference type="CDD" id="cd14819">
    <property type="entry name" value="Translin"/>
    <property type="match status" value="1"/>
</dbReference>
<evidence type="ECO:0000256" key="4">
    <source>
        <dbReference type="ARBA" id="ARBA00011685"/>
    </source>
</evidence>
<dbReference type="InterPro" id="IPR002848">
    <property type="entry name" value="Translin_fam"/>
</dbReference>
<evidence type="ECO:0000256" key="7">
    <source>
        <dbReference type="ARBA" id="ARBA00022722"/>
    </source>
</evidence>
<evidence type="ECO:0000256" key="1">
    <source>
        <dbReference type="ARBA" id="ARBA00004123"/>
    </source>
</evidence>
<evidence type="ECO:0000256" key="5">
    <source>
        <dbReference type="ARBA" id="ARBA00022196"/>
    </source>
</evidence>
<sequence>MCTPTRIIADIFTPFQDYVNSEQETREEIRKIMKDIEKPLREIITILQVIHHAKDIEQVHAAILNARKTFEEVRKGYDMLEKTVPPGQYYRYNDHWRFATQRLCSLAALIVFLEKGILISKDTTASILGVDNKSNIHLDLEDFLMGLLNLASELARYAVNSVTLGDYQKPLQISNFVAQLNAGFRLLNLKNDSLRKRFDALKYDVKKIEEVVYDLSIRGFGQNQAPSTSSEVTVAE</sequence>
<evidence type="ECO:0000256" key="14">
    <source>
        <dbReference type="ARBA" id="ARBA00025410"/>
    </source>
</evidence>
<dbReference type="Gene3D" id="1.20.58.190">
    <property type="entry name" value="Translin, domain 1"/>
    <property type="match status" value="1"/>
</dbReference>
<reference evidence="17" key="1">
    <citation type="submission" date="2022-01" db="EMBL/GenBank/DDBJ databases">
        <authorList>
            <person name="King R."/>
        </authorList>
    </citation>
    <scope>NUCLEOTIDE SEQUENCE</scope>
</reference>
<evidence type="ECO:0000313" key="17">
    <source>
        <dbReference type="EMBL" id="CAH1099790.1"/>
    </source>
</evidence>
<proteinExistence type="inferred from homology"/>
<dbReference type="GO" id="GO:0016070">
    <property type="term" value="P:RNA metabolic process"/>
    <property type="evidence" value="ECO:0007669"/>
    <property type="project" value="InterPro"/>
</dbReference>
<keyword evidence="16" id="KW-0460">Magnesium</keyword>
<dbReference type="Proteomes" id="UP001153636">
    <property type="component" value="Chromosome 1"/>
</dbReference>
<dbReference type="GO" id="GO:0004519">
    <property type="term" value="F:endonuclease activity"/>
    <property type="evidence" value="ECO:0007669"/>
    <property type="project" value="UniProtKB-KW"/>
</dbReference>
<dbReference type="InterPro" id="IPR016069">
    <property type="entry name" value="Translin_C"/>
</dbReference>
<dbReference type="FunFam" id="1.20.58.190:FF:000001">
    <property type="entry name" value="Translin"/>
    <property type="match status" value="1"/>
</dbReference>
<dbReference type="AlphaFoldDB" id="A0A9P0CH46"/>
<feature type="binding site" evidence="16">
    <location>
        <position position="153"/>
    </location>
    <ligand>
        <name>Mg(2+)</name>
        <dbReference type="ChEBI" id="CHEBI:18420"/>
    </ligand>
</feature>
<comment type="function">
    <text evidence="14">Exhibits both single-stranded and double-stranded endoribonuclease activity. May act as an activator of RNA-induced silencing complex (RISC) by facilitating endonucleolytic cleavage of the siRNA passenger strand.</text>
</comment>
<comment type="function">
    <text evidence="13">DNA-binding protein that specifically recognizes consensus sequences at the breakpoint junctions in chromosomal translocations, mostly involving immunoglobulin (Ig)/T-cell receptor gene segments. Seems to recognize single-stranded DNA ends generated by staggered breaks occurring at recombination hot spots.</text>
</comment>
<protein>
    <recommendedName>
        <fullName evidence="5">Translin</fullName>
    </recommendedName>
    <alternativeName>
        <fullName evidence="15">Component 3 of promoter of RISC</fullName>
    </alternativeName>
</protein>
<dbReference type="GO" id="GO:0005737">
    <property type="term" value="C:cytoplasm"/>
    <property type="evidence" value="ECO:0007669"/>
    <property type="project" value="UniProtKB-SubCell"/>
</dbReference>
<keyword evidence="16" id="KW-0479">Metal-binding</keyword>
<evidence type="ECO:0000256" key="8">
    <source>
        <dbReference type="ARBA" id="ARBA00022759"/>
    </source>
</evidence>
<evidence type="ECO:0000256" key="11">
    <source>
        <dbReference type="ARBA" id="ARBA00023125"/>
    </source>
</evidence>
<dbReference type="GO" id="GO:0043565">
    <property type="term" value="F:sequence-specific DNA binding"/>
    <property type="evidence" value="ECO:0007669"/>
    <property type="project" value="InterPro"/>
</dbReference>
<keyword evidence="6" id="KW-0963">Cytoplasm</keyword>
<dbReference type="FunFam" id="1.20.58.200:FF:000002">
    <property type="entry name" value="Putative translin"/>
    <property type="match status" value="1"/>
</dbReference>
<comment type="similarity">
    <text evidence="3">Belongs to the translin family.</text>
</comment>
<dbReference type="GO" id="GO:0003697">
    <property type="term" value="F:single-stranded DNA binding"/>
    <property type="evidence" value="ECO:0007669"/>
    <property type="project" value="InterPro"/>
</dbReference>
<keyword evidence="18" id="KW-1185">Reference proteome</keyword>
<dbReference type="Gene3D" id="1.20.58.200">
    <property type="entry name" value="Translin, domain 2"/>
    <property type="match status" value="1"/>
</dbReference>
<dbReference type="InterPro" id="IPR016068">
    <property type="entry name" value="Translin_N"/>
</dbReference>
<keyword evidence="10" id="KW-0694">RNA-binding</keyword>
<comment type="subcellular location">
    <subcellularLocation>
        <location evidence="2">Cytoplasm</location>
    </subcellularLocation>
    <subcellularLocation>
        <location evidence="1">Nucleus</location>
    </subcellularLocation>
</comment>
<dbReference type="InterPro" id="IPR036081">
    <property type="entry name" value="Translin_sf"/>
</dbReference>
<dbReference type="EMBL" id="OV651813">
    <property type="protein sequence ID" value="CAH1099790.1"/>
    <property type="molecule type" value="Genomic_DNA"/>
</dbReference>
<name>A0A9P0CH46_9CUCU</name>
<dbReference type="Pfam" id="PF01997">
    <property type="entry name" value="Translin"/>
    <property type="match status" value="1"/>
</dbReference>
<evidence type="ECO:0000256" key="2">
    <source>
        <dbReference type="ARBA" id="ARBA00004496"/>
    </source>
</evidence>
<dbReference type="GO" id="GO:0016787">
    <property type="term" value="F:hydrolase activity"/>
    <property type="evidence" value="ECO:0007669"/>
    <property type="project" value="UniProtKB-KW"/>
</dbReference>
<evidence type="ECO:0000256" key="15">
    <source>
        <dbReference type="ARBA" id="ARBA00030513"/>
    </source>
</evidence>
<keyword evidence="9" id="KW-0378">Hydrolase</keyword>
<dbReference type="OrthoDB" id="829at2759"/>
<comment type="subunit">
    <text evidence="4">Ring-shaped heterooctamer of six TSN and two TSNAX subunits, DNA/RNA binding occurs inside the ring.</text>
</comment>
<evidence type="ECO:0000256" key="6">
    <source>
        <dbReference type="ARBA" id="ARBA00022490"/>
    </source>
</evidence>
<organism evidence="17 18">
    <name type="scientific">Psylliodes chrysocephalus</name>
    <dbReference type="NCBI Taxonomy" id="3402493"/>
    <lineage>
        <taxon>Eukaryota</taxon>
        <taxon>Metazoa</taxon>
        <taxon>Ecdysozoa</taxon>
        <taxon>Arthropoda</taxon>
        <taxon>Hexapoda</taxon>
        <taxon>Insecta</taxon>
        <taxon>Pterygota</taxon>
        <taxon>Neoptera</taxon>
        <taxon>Endopterygota</taxon>
        <taxon>Coleoptera</taxon>
        <taxon>Polyphaga</taxon>
        <taxon>Cucujiformia</taxon>
        <taxon>Chrysomeloidea</taxon>
        <taxon>Chrysomelidae</taxon>
        <taxon>Galerucinae</taxon>
        <taxon>Alticini</taxon>
        <taxon>Psylliodes</taxon>
    </lineage>
</organism>
<evidence type="ECO:0000256" key="13">
    <source>
        <dbReference type="ARBA" id="ARBA00025374"/>
    </source>
</evidence>
<evidence type="ECO:0000256" key="12">
    <source>
        <dbReference type="ARBA" id="ARBA00023242"/>
    </source>
</evidence>
<evidence type="ECO:0000256" key="9">
    <source>
        <dbReference type="ARBA" id="ARBA00022801"/>
    </source>
</evidence>
<dbReference type="GO" id="GO:0003723">
    <property type="term" value="F:RNA binding"/>
    <property type="evidence" value="ECO:0007669"/>
    <property type="project" value="UniProtKB-KW"/>
</dbReference>
<dbReference type="GO" id="GO:0005634">
    <property type="term" value="C:nucleus"/>
    <property type="evidence" value="ECO:0007669"/>
    <property type="project" value="UniProtKB-SubCell"/>
</dbReference>
<keyword evidence="7" id="KW-0540">Nuclease</keyword>
<dbReference type="PANTHER" id="PTHR10741">
    <property type="entry name" value="TRANSLIN AND TRANSLIN ASSOCIATED PROTEIN X"/>
    <property type="match status" value="1"/>
</dbReference>
<evidence type="ECO:0000256" key="16">
    <source>
        <dbReference type="PIRSR" id="PIRSR602848-1"/>
    </source>
</evidence>
<gene>
    <name evidence="17" type="ORF">PSYICH_LOCUS91</name>
</gene>
<keyword evidence="12" id="KW-0539">Nucleus</keyword>